<gene>
    <name evidence="1" type="ORF">T190423A01A_60051</name>
</gene>
<accession>A0ABM9PEX6</accession>
<dbReference type="EMBL" id="CAXJIO010000015">
    <property type="protein sequence ID" value="CAL2104114.1"/>
    <property type="molecule type" value="Genomic_DNA"/>
</dbReference>
<evidence type="ECO:0000313" key="2">
    <source>
        <dbReference type="Proteomes" id="UP001497527"/>
    </source>
</evidence>
<sequence length="44" mass="4991">MAGFEPATSWSQTKRDNRATLHPDKVIYNFFAERPGFEPGHPEG</sequence>
<name>A0ABM9PEX6_9FLAO</name>
<evidence type="ECO:0000313" key="1">
    <source>
        <dbReference type="EMBL" id="CAL2104114.1"/>
    </source>
</evidence>
<dbReference type="Proteomes" id="UP001497527">
    <property type="component" value="Unassembled WGS sequence"/>
</dbReference>
<comment type="caution">
    <text evidence="1">The sequence shown here is derived from an EMBL/GenBank/DDBJ whole genome shotgun (WGS) entry which is preliminary data.</text>
</comment>
<reference evidence="1 2" key="1">
    <citation type="submission" date="2024-05" db="EMBL/GenBank/DDBJ databases">
        <authorList>
            <person name="Duchaud E."/>
        </authorList>
    </citation>
    <scope>NUCLEOTIDE SEQUENCE [LARGE SCALE GENOMIC DNA]</scope>
    <source>
        <strain evidence="1">Ena-SAMPLE-TAB-13-05-2024-13:56:06:370-140308</strain>
    </source>
</reference>
<keyword evidence="2" id="KW-1185">Reference proteome</keyword>
<protein>
    <submittedName>
        <fullName evidence="1">Uncharacterized protein</fullName>
    </submittedName>
</protein>
<organism evidence="1 2">
    <name type="scientific">Tenacibaculum polynesiense</name>
    <dbReference type="NCBI Taxonomy" id="3137857"/>
    <lineage>
        <taxon>Bacteria</taxon>
        <taxon>Pseudomonadati</taxon>
        <taxon>Bacteroidota</taxon>
        <taxon>Flavobacteriia</taxon>
        <taxon>Flavobacteriales</taxon>
        <taxon>Flavobacteriaceae</taxon>
        <taxon>Tenacibaculum</taxon>
    </lineage>
</organism>
<proteinExistence type="predicted"/>